<name>A0AAV9MGG8_9SOLN</name>
<evidence type="ECO:0000313" key="2">
    <source>
        <dbReference type="Proteomes" id="UP001311915"/>
    </source>
</evidence>
<reference evidence="1 2" key="1">
    <citation type="submission" date="2023-10" db="EMBL/GenBank/DDBJ databases">
        <title>Genome-Wide Identification Analysis in wild type Solanum Pinnatisectum Reveals Some Genes Defensing Phytophthora Infestans.</title>
        <authorList>
            <person name="Sun C."/>
        </authorList>
    </citation>
    <scope>NUCLEOTIDE SEQUENCE [LARGE SCALE GENOMIC DNA]</scope>
    <source>
        <strain evidence="1">LQN</strain>
        <tissue evidence="1">Leaf</tissue>
    </source>
</reference>
<dbReference type="EMBL" id="JAWPEI010000001">
    <property type="protein sequence ID" value="KAK4737095.1"/>
    <property type="molecule type" value="Genomic_DNA"/>
</dbReference>
<dbReference type="Proteomes" id="UP001311915">
    <property type="component" value="Unassembled WGS sequence"/>
</dbReference>
<sequence>MQNEKKKKKKVIEVLDGFENGCCLVASGSFGAAGSISLETRGESTVVFQWVVGLVRFVSSIGLSEPLVGVWGHFGRLFVVTALRWLVVWINGRRKRAIGLLLEKSGRAW</sequence>
<evidence type="ECO:0008006" key="3">
    <source>
        <dbReference type="Google" id="ProtNLM"/>
    </source>
</evidence>
<protein>
    <recommendedName>
        <fullName evidence="3">Transmembrane protein</fullName>
    </recommendedName>
</protein>
<dbReference type="AlphaFoldDB" id="A0AAV9MGG8"/>
<organism evidence="1 2">
    <name type="scientific">Solanum pinnatisectum</name>
    <name type="common">tansyleaf nightshade</name>
    <dbReference type="NCBI Taxonomy" id="50273"/>
    <lineage>
        <taxon>Eukaryota</taxon>
        <taxon>Viridiplantae</taxon>
        <taxon>Streptophyta</taxon>
        <taxon>Embryophyta</taxon>
        <taxon>Tracheophyta</taxon>
        <taxon>Spermatophyta</taxon>
        <taxon>Magnoliopsida</taxon>
        <taxon>eudicotyledons</taxon>
        <taxon>Gunneridae</taxon>
        <taxon>Pentapetalae</taxon>
        <taxon>asterids</taxon>
        <taxon>lamiids</taxon>
        <taxon>Solanales</taxon>
        <taxon>Solanaceae</taxon>
        <taxon>Solanoideae</taxon>
        <taxon>Solaneae</taxon>
        <taxon>Solanum</taxon>
    </lineage>
</organism>
<keyword evidence="2" id="KW-1185">Reference proteome</keyword>
<gene>
    <name evidence="1" type="ORF">R3W88_000792</name>
</gene>
<evidence type="ECO:0000313" key="1">
    <source>
        <dbReference type="EMBL" id="KAK4737095.1"/>
    </source>
</evidence>
<accession>A0AAV9MGG8</accession>
<comment type="caution">
    <text evidence="1">The sequence shown here is derived from an EMBL/GenBank/DDBJ whole genome shotgun (WGS) entry which is preliminary data.</text>
</comment>
<proteinExistence type="predicted"/>